<dbReference type="GO" id="GO:0003677">
    <property type="term" value="F:DNA binding"/>
    <property type="evidence" value="ECO:0007669"/>
    <property type="project" value="InterPro"/>
</dbReference>
<dbReference type="InterPro" id="IPR001138">
    <property type="entry name" value="Zn2Cys6_DnaBD"/>
</dbReference>
<feature type="region of interest" description="Disordered" evidence="3">
    <location>
        <begin position="1"/>
        <end position="27"/>
    </location>
</feature>
<evidence type="ECO:0000259" key="4">
    <source>
        <dbReference type="SMART" id="SM00906"/>
    </source>
</evidence>
<dbReference type="OrthoDB" id="4456959at2759"/>
<feature type="domain" description="Xylanolytic transcriptional activator regulatory" evidence="4">
    <location>
        <begin position="361"/>
        <end position="434"/>
    </location>
</feature>
<keyword evidence="2" id="KW-0539">Nucleus</keyword>
<dbReference type="Gene3D" id="4.10.240.10">
    <property type="entry name" value="Zn(2)-C6 fungal-type DNA-binding domain"/>
    <property type="match status" value="1"/>
</dbReference>
<feature type="compositionally biased region" description="Low complexity" evidence="3">
    <location>
        <begin position="115"/>
        <end position="128"/>
    </location>
</feature>
<feature type="compositionally biased region" description="Polar residues" evidence="3">
    <location>
        <begin position="1"/>
        <end position="11"/>
    </location>
</feature>
<dbReference type="PANTHER" id="PTHR46910">
    <property type="entry name" value="TRANSCRIPTION FACTOR PDR1"/>
    <property type="match status" value="1"/>
</dbReference>
<dbReference type="Proteomes" id="UP000807469">
    <property type="component" value="Unassembled WGS sequence"/>
</dbReference>
<dbReference type="GO" id="GO:0008270">
    <property type="term" value="F:zinc ion binding"/>
    <property type="evidence" value="ECO:0007669"/>
    <property type="project" value="InterPro"/>
</dbReference>
<evidence type="ECO:0000313" key="5">
    <source>
        <dbReference type="EMBL" id="KAF9482141.1"/>
    </source>
</evidence>
<comment type="caution">
    <text evidence="5">The sequence shown here is derived from an EMBL/GenBank/DDBJ whole genome shotgun (WGS) entry which is preliminary data.</text>
</comment>
<gene>
    <name evidence="5" type="ORF">BDN70DRAFT_853837</name>
</gene>
<dbReference type="CDD" id="cd12148">
    <property type="entry name" value="fungal_TF_MHR"/>
    <property type="match status" value="1"/>
</dbReference>
<evidence type="ECO:0000256" key="2">
    <source>
        <dbReference type="ARBA" id="ARBA00023242"/>
    </source>
</evidence>
<dbReference type="PANTHER" id="PTHR46910:SF38">
    <property type="entry name" value="ZN(2)-C6 FUNGAL-TYPE DOMAIN-CONTAINING PROTEIN"/>
    <property type="match status" value="1"/>
</dbReference>
<sequence length="823" mass="92334">MITESENTVHSPPSPNQDLKPKKRRLHGACDACRRKKGDSAKMPDKVCTNCRIAGVQCGHTIARHAKKKDPQASYIRNLEERLERMERSFQEANMRPDNEPTREGSTASEETHHSSPSAGGTSSSKSAVDAAYSKHPALKSIIAKFEPGSPNLSPSDDSSEVEDLAHVALTESMNQLSIANMEHRYFGQASAFMFLKQTSTVKSEITGAPDKLDPKTFRRPLYWDIRPWELNLATSNEPVYVYPAEDLLKTLVLIYFEKVNLIYPILHEPTFRKMLSEKQHLWDTSFGMTVLLVCANASRYSSDPRAMLPGDGSGLSSGWHWFSQVPIHRNPLFYKSTIYDLQYFVLASLYLTSTSVPHTAWTVLGLAMRIAQEKGIHRRQGNNQKPTVEGELRKRAFWCMVGLDRVVASFLGRPCIMQDEDFDVDYPVECDDEYWETEDPDQAFKQPPGKPCKIASFICNLKICEIIAVTLKTLYSTKKFKVTSGQRGDEWERLVVLQLDSSMNKWKDTLPQHLSWEPIGERETMFFDQAVNLHALYYYTQVLIHRPFLTKKSVLSFPSLAMCTNAARSCGKLLETVQDKPAAPYNLIIAAFSTGLVLVLNLWGHQRSGLFNRPSSELEGLQRCNNLLKECEKRYRIAGRFRDMLEAISSFDDFQPIASTPYVSPPNVSYQPKMDVQPPFSHETLGPIHINNPSPFASVQPPAVGFPLPNAAAQQNNFGVSPSFAPQNSWDLNNLLLFQMGITQSNLGDNMDVYTNDNMYPTGIIAPESNIFEGIKAGNASLPGPNMMTDEMLSLWSEIPAAFSVDEWNAYLSSMGSTSASN</sequence>
<keyword evidence="1" id="KW-0479">Metal-binding</keyword>
<dbReference type="InterPro" id="IPR007219">
    <property type="entry name" value="XnlR_reg_dom"/>
</dbReference>
<dbReference type="AlphaFoldDB" id="A0A9P5Z7A2"/>
<organism evidence="5 6">
    <name type="scientific">Pholiota conissans</name>
    <dbReference type="NCBI Taxonomy" id="109636"/>
    <lineage>
        <taxon>Eukaryota</taxon>
        <taxon>Fungi</taxon>
        <taxon>Dikarya</taxon>
        <taxon>Basidiomycota</taxon>
        <taxon>Agaricomycotina</taxon>
        <taxon>Agaricomycetes</taxon>
        <taxon>Agaricomycetidae</taxon>
        <taxon>Agaricales</taxon>
        <taxon>Agaricineae</taxon>
        <taxon>Strophariaceae</taxon>
        <taxon>Pholiota</taxon>
    </lineage>
</organism>
<feature type="compositionally biased region" description="Basic and acidic residues" evidence="3">
    <location>
        <begin position="90"/>
        <end position="103"/>
    </location>
</feature>
<accession>A0A9P5Z7A2</accession>
<feature type="region of interest" description="Disordered" evidence="3">
    <location>
        <begin position="90"/>
        <end position="131"/>
    </location>
</feature>
<evidence type="ECO:0000313" key="6">
    <source>
        <dbReference type="Proteomes" id="UP000807469"/>
    </source>
</evidence>
<dbReference type="InterPro" id="IPR036864">
    <property type="entry name" value="Zn2-C6_fun-type_DNA-bd_sf"/>
</dbReference>
<name>A0A9P5Z7A2_9AGAR</name>
<evidence type="ECO:0000256" key="3">
    <source>
        <dbReference type="SAM" id="MobiDB-lite"/>
    </source>
</evidence>
<dbReference type="SMART" id="SM00906">
    <property type="entry name" value="Fungal_trans"/>
    <property type="match status" value="1"/>
</dbReference>
<dbReference type="GO" id="GO:0000981">
    <property type="term" value="F:DNA-binding transcription factor activity, RNA polymerase II-specific"/>
    <property type="evidence" value="ECO:0007669"/>
    <property type="project" value="InterPro"/>
</dbReference>
<proteinExistence type="predicted"/>
<dbReference type="Pfam" id="PF04082">
    <property type="entry name" value="Fungal_trans"/>
    <property type="match status" value="1"/>
</dbReference>
<keyword evidence="6" id="KW-1185">Reference proteome</keyword>
<protein>
    <recommendedName>
        <fullName evidence="4">Xylanolytic transcriptional activator regulatory domain-containing protein</fullName>
    </recommendedName>
</protein>
<dbReference type="InterPro" id="IPR050987">
    <property type="entry name" value="AtrR-like"/>
</dbReference>
<reference evidence="5" key="1">
    <citation type="submission" date="2020-11" db="EMBL/GenBank/DDBJ databases">
        <authorList>
            <consortium name="DOE Joint Genome Institute"/>
            <person name="Ahrendt S."/>
            <person name="Riley R."/>
            <person name="Andreopoulos W."/>
            <person name="Labutti K."/>
            <person name="Pangilinan J."/>
            <person name="Ruiz-Duenas F.J."/>
            <person name="Barrasa J.M."/>
            <person name="Sanchez-Garcia M."/>
            <person name="Camarero S."/>
            <person name="Miyauchi S."/>
            <person name="Serrano A."/>
            <person name="Linde D."/>
            <person name="Babiker R."/>
            <person name="Drula E."/>
            <person name="Ayuso-Fernandez I."/>
            <person name="Pacheco R."/>
            <person name="Padilla G."/>
            <person name="Ferreira P."/>
            <person name="Barriuso J."/>
            <person name="Kellner H."/>
            <person name="Castanera R."/>
            <person name="Alfaro M."/>
            <person name="Ramirez L."/>
            <person name="Pisabarro A.G."/>
            <person name="Kuo A."/>
            <person name="Tritt A."/>
            <person name="Lipzen A."/>
            <person name="He G."/>
            <person name="Yan M."/>
            <person name="Ng V."/>
            <person name="Cullen D."/>
            <person name="Martin F."/>
            <person name="Rosso M.-N."/>
            <person name="Henrissat B."/>
            <person name="Hibbett D."/>
            <person name="Martinez A.T."/>
            <person name="Grigoriev I.V."/>
        </authorList>
    </citation>
    <scope>NUCLEOTIDE SEQUENCE</scope>
    <source>
        <strain evidence="5">CIRM-BRFM 674</strain>
    </source>
</reference>
<dbReference type="GO" id="GO:0006351">
    <property type="term" value="P:DNA-templated transcription"/>
    <property type="evidence" value="ECO:0007669"/>
    <property type="project" value="InterPro"/>
</dbReference>
<dbReference type="EMBL" id="MU155169">
    <property type="protein sequence ID" value="KAF9482141.1"/>
    <property type="molecule type" value="Genomic_DNA"/>
</dbReference>
<dbReference type="CDD" id="cd00067">
    <property type="entry name" value="GAL4"/>
    <property type="match status" value="1"/>
</dbReference>
<evidence type="ECO:0000256" key="1">
    <source>
        <dbReference type="ARBA" id="ARBA00022723"/>
    </source>
</evidence>